<comment type="caution">
    <text evidence="9">The sequence shown here is derived from an EMBL/GenBank/DDBJ whole genome shotgun (WGS) entry which is preliminary data.</text>
</comment>
<dbReference type="Pfam" id="PF12805">
    <property type="entry name" value="FUSC-like"/>
    <property type="match status" value="1"/>
</dbReference>
<comment type="subcellular location">
    <subcellularLocation>
        <location evidence="1">Membrane</location>
        <topology evidence="1">Multi-pass membrane protein</topology>
    </subcellularLocation>
</comment>
<feature type="transmembrane region" description="Helical" evidence="5">
    <location>
        <begin position="147"/>
        <end position="169"/>
    </location>
</feature>
<dbReference type="HOGENOM" id="CLU_013315_1_0_1"/>
<dbReference type="PANTHER" id="PTHR42903:SF1">
    <property type="entry name" value="INNER MEMBRANE PROTEIN YCCF"/>
    <property type="match status" value="1"/>
</dbReference>
<dbReference type="NCBIfam" id="TIGR01666">
    <property type="entry name" value="YCCS"/>
    <property type="match status" value="1"/>
</dbReference>
<reference evidence="9 10" key="1">
    <citation type="submission" date="2012-10" db="EMBL/GenBank/DDBJ databases">
        <title>Genome sequencing and analysis of entomopathogenic fungi Beauveria bassiana D1-5.</title>
        <authorList>
            <person name="Li Q."/>
            <person name="Wang L."/>
            <person name="Zhang Z."/>
            <person name="Wang Q."/>
            <person name="Ren J."/>
            <person name="Wang M."/>
            <person name="Xu W."/>
            <person name="Wang J."/>
            <person name="Lu Y."/>
            <person name="Du Q."/>
            <person name="Sun Z."/>
        </authorList>
    </citation>
    <scope>NUCLEOTIDE SEQUENCE [LARGE SCALE GENOMIC DNA]</scope>
    <source>
        <strain evidence="9 10">D1-5</strain>
    </source>
</reference>
<evidence type="ECO:0000313" key="9">
    <source>
        <dbReference type="EMBL" id="KGQ11464.1"/>
    </source>
</evidence>
<proteinExistence type="predicted"/>
<feature type="transmembrane region" description="Helical" evidence="5">
    <location>
        <begin position="103"/>
        <end position="126"/>
    </location>
</feature>
<organism evidence="9 10">
    <name type="scientific">Beauveria bassiana D1-5</name>
    <dbReference type="NCBI Taxonomy" id="1245745"/>
    <lineage>
        <taxon>Eukaryota</taxon>
        <taxon>Fungi</taxon>
        <taxon>Dikarya</taxon>
        <taxon>Ascomycota</taxon>
        <taxon>Pezizomycotina</taxon>
        <taxon>Sordariomycetes</taxon>
        <taxon>Hypocreomycetidae</taxon>
        <taxon>Hypocreales</taxon>
        <taxon>Cordycipitaceae</taxon>
        <taxon>Beauveria</taxon>
    </lineage>
</organism>
<sequence>MRTVLNVLNFVLGGFLTTLSWLFATLISIVLIFTLPLTRSCWEITKLSFVPYGNEAIHVDELNPQGKNTLLNTGGTLLNVLWLIFFGWWLCIMHIMAGIAQCITIIGIPVGIANFKIAAIALWPVGRRVVPVEVARAARDANARRRFHAWLYNLRIFIALTGTAALPWWLGEVKLTIPLTLGVVAAALADLDDRVSAFGALLIAIYTMLGISLYEHWYQQPLFLLAGAVWYNLLTLAGHLIFPIRPLQDNLARCYESLASFLEIKATLFDPDIEEESQAPMLQLAMANSQLVTMLNQTKSSLLTRLRGDRGQRGTRRTLHYYFVAQDIHERASSSHIQYQALRDKFRYSDVMFRFQRLLTMQSQACQQLSRSILLRVPYQHDPRFERAFTHLDSALDRIRASHATASEIKALGFLITNLRAIDAQLANIESEQAIAEPQNDPENRLADDKLTGFDDIWQRLKLNLTPESALFRHAVRMSLVLCVDYAFIQFTGLQHGYWILLTSLFVCQPNYSATRRRLALRIIGTLVGVAVGLPLLWLVPSLEGQLILIVITGVLFFAFRNVQYAHATMFITLLVLLCFNLLGEGFEVALPRVIDTLLGCAVAWAAVSFVWPDWRFRRLSRVVERAFNANCRYLDAILEQYHQGRDNRLEYRIARRDAHNRDAELASVVSNMSSEPRVSAEMREAAFRLLCLNHSFNSYISALGAHREQLSHGDTLMLLDDAVCYVDDALHHLPVDEERVQTALAELSARISQLETRAETKEPLVLQQIGLLIALLPEISRLQQQISQCSE</sequence>
<dbReference type="NCBIfam" id="TIGR01667">
    <property type="entry name" value="YCCS_YHFK"/>
    <property type="match status" value="1"/>
</dbReference>
<feature type="transmembrane region" description="Helical" evidence="5">
    <location>
        <begin position="12"/>
        <end position="37"/>
    </location>
</feature>
<feature type="transmembrane region" description="Helical" evidence="5">
    <location>
        <begin position="590"/>
        <end position="612"/>
    </location>
</feature>
<feature type="domain" description="Inner membrane component" evidence="6">
    <location>
        <begin position="77"/>
        <end position="127"/>
    </location>
</feature>
<dbReference type="Pfam" id="PF03733">
    <property type="entry name" value="YccF"/>
    <property type="match status" value="2"/>
</dbReference>
<evidence type="ECO:0000256" key="3">
    <source>
        <dbReference type="ARBA" id="ARBA00022989"/>
    </source>
</evidence>
<dbReference type="NCBIfam" id="NF008739">
    <property type="entry name" value="PRK11770.1-1"/>
    <property type="match status" value="1"/>
</dbReference>
<feature type="transmembrane region" description="Helical" evidence="5">
    <location>
        <begin position="223"/>
        <end position="242"/>
    </location>
</feature>
<feature type="transmembrane region" description="Helical" evidence="5">
    <location>
        <begin position="198"/>
        <end position="217"/>
    </location>
</feature>
<name>A0A0A2WE75_BEABA</name>
<evidence type="ECO:0000256" key="4">
    <source>
        <dbReference type="ARBA" id="ARBA00023136"/>
    </source>
</evidence>
<dbReference type="AlphaFoldDB" id="A0A0A2WE75"/>
<feature type="transmembrane region" description="Helical" evidence="5">
    <location>
        <begin position="545"/>
        <end position="560"/>
    </location>
</feature>
<feature type="transmembrane region" description="Helical" evidence="5">
    <location>
        <begin position="77"/>
        <end position="97"/>
    </location>
</feature>
<dbReference type="PANTHER" id="PTHR42903">
    <property type="entry name" value="INNER MEMBRANE PROTEIN YCCF"/>
    <property type="match status" value="1"/>
</dbReference>
<protein>
    <submittedName>
        <fullName evidence="9">Inner membrane protein yccS</fullName>
    </submittedName>
</protein>
<dbReference type="InterPro" id="IPR049453">
    <property type="entry name" value="Memb_transporter_dom"/>
</dbReference>
<keyword evidence="4 5" id="KW-0472">Membrane</keyword>
<dbReference type="InterPro" id="IPR010020">
    <property type="entry name" value="Integral_membrane_YCCS_YHJK"/>
</dbReference>
<evidence type="ECO:0000259" key="6">
    <source>
        <dbReference type="Pfam" id="PF03733"/>
    </source>
</evidence>
<dbReference type="Proteomes" id="UP000030106">
    <property type="component" value="Unassembled WGS sequence"/>
</dbReference>
<feature type="domain" description="Inner membrane component" evidence="6">
    <location>
        <begin position="4"/>
        <end position="53"/>
    </location>
</feature>
<dbReference type="InterPro" id="IPR052937">
    <property type="entry name" value="Inner_membrane_protein"/>
</dbReference>
<evidence type="ECO:0000256" key="5">
    <source>
        <dbReference type="SAM" id="Phobius"/>
    </source>
</evidence>
<dbReference type="EMBL" id="ANFO01000216">
    <property type="protein sequence ID" value="KGQ11464.1"/>
    <property type="molecule type" value="Genomic_DNA"/>
</dbReference>
<feature type="domain" description="Integral membrane protein YccS N-terminal" evidence="7">
    <location>
        <begin position="193"/>
        <end position="426"/>
    </location>
</feature>
<keyword evidence="2 5" id="KW-0812">Transmembrane</keyword>
<dbReference type="Pfam" id="PF13515">
    <property type="entry name" value="FUSC_2"/>
    <property type="match status" value="1"/>
</dbReference>
<accession>A0A0A2WE75</accession>
<feature type="transmembrane region" description="Helical" evidence="5">
    <location>
        <begin position="565"/>
        <end position="584"/>
    </location>
</feature>
<feature type="transmembrane region" description="Helical" evidence="5">
    <location>
        <begin position="519"/>
        <end position="539"/>
    </location>
</feature>
<dbReference type="GO" id="GO:0005886">
    <property type="term" value="C:plasma membrane"/>
    <property type="evidence" value="ECO:0007669"/>
    <property type="project" value="TreeGrafter"/>
</dbReference>
<dbReference type="InterPro" id="IPR032692">
    <property type="entry name" value="YccS_N"/>
</dbReference>
<feature type="domain" description="Integral membrane bound transporter" evidence="8">
    <location>
        <begin position="487"/>
        <end position="606"/>
    </location>
</feature>
<dbReference type="InterPro" id="IPR010019">
    <property type="entry name" value="Integral_membrane_YccS"/>
</dbReference>
<evidence type="ECO:0000259" key="7">
    <source>
        <dbReference type="Pfam" id="PF12805"/>
    </source>
</evidence>
<evidence type="ECO:0000259" key="8">
    <source>
        <dbReference type="Pfam" id="PF13515"/>
    </source>
</evidence>
<evidence type="ECO:0000313" key="10">
    <source>
        <dbReference type="Proteomes" id="UP000030106"/>
    </source>
</evidence>
<evidence type="ECO:0000256" key="1">
    <source>
        <dbReference type="ARBA" id="ARBA00004141"/>
    </source>
</evidence>
<dbReference type="InterPro" id="IPR005185">
    <property type="entry name" value="YccF"/>
</dbReference>
<gene>
    <name evidence="9" type="ORF">BBAD15_g2825</name>
</gene>
<evidence type="ECO:0000256" key="2">
    <source>
        <dbReference type="ARBA" id="ARBA00022692"/>
    </source>
</evidence>
<keyword evidence="3 5" id="KW-1133">Transmembrane helix</keyword>